<organism evidence="3 4">
    <name type="scientific">Thanatephorus cucumeris (strain AG1-IB / isolate 7/3/14)</name>
    <name type="common">Lettuce bottom rot fungus</name>
    <name type="synonym">Rhizoctonia solani</name>
    <dbReference type="NCBI Taxonomy" id="1108050"/>
    <lineage>
        <taxon>Eukaryota</taxon>
        <taxon>Fungi</taxon>
        <taxon>Dikarya</taxon>
        <taxon>Basidiomycota</taxon>
        <taxon>Agaricomycotina</taxon>
        <taxon>Agaricomycetes</taxon>
        <taxon>Cantharellales</taxon>
        <taxon>Ceratobasidiaceae</taxon>
        <taxon>Rhizoctonia</taxon>
        <taxon>Rhizoctonia solani AG-1</taxon>
    </lineage>
</organism>
<dbReference type="Proteomes" id="UP000059188">
    <property type="component" value="Unassembled WGS sequence"/>
</dbReference>
<dbReference type="Pfam" id="PF07510">
    <property type="entry name" value="GmrSD_C"/>
    <property type="match status" value="1"/>
</dbReference>
<evidence type="ECO:0000313" key="4">
    <source>
        <dbReference type="Proteomes" id="UP000059188"/>
    </source>
</evidence>
<keyword evidence="1" id="KW-0732">Signal</keyword>
<gene>
    <name evidence="3" type="ORF">RSOLAG1IB_05218</name>
</gene>
<accession>A0A0B7G406</accession>
<dbReference type="InterPro" id="IPR011089">
    <property type="entry name" value="GmrSD_C"/>
</dbReference>
<sequence>MHFTYLLVLAGLVSASPLHLDREIGRRGNLPNPVSVATAKTYLAELKVAAPVTNPPYDRNKFRHWITVEGKCDARETVIKRDATFEVTVDSQCRAIAGSWKSDYDDLMVASATMLDIDHIVPLKEAWQAGAWNWTQEMRRDFANDLVRPQLLAVSASSNRMKGDKDPSKWMPSSEAFHCKYVRAWIQVKRHYKLAVDQTEKEALEKYINNC</sequence>
<evidence type="ECO:0000256" key="1">
    <source>
        <dbReference type="SAM" id="SignalP"/>
    </source>
</evidence>
<dbReference type="AlphaFoldDB" id="A0A0B7G406"/>
<dbReference type="PANTHER" id="PTHR24094">
    <property type="entry name" value="SECRETED PROTEIN"/>
    <property type="match status" value="1"/>
</dbReference>
<feature type="domain" description="GmrSD restriction endonucleases C-terminal" evidence="2">
    <location>
        <begin position="85"/>
        <end position="204"/>
    </location>
</feature>
<keyword evidence="4" id="KW-1185">Reference proteome</keyword>
<dbReference type="STRING" id="1108050.A0A0B7G406"/>
<feature type="signal peptide" evidence="1">
    <location>
        <begin position="1"/>
        <end position="15"/>
    </location>
</feature>
<feature type="chain" id="PRO_5013062558" description="GmrSD restriction endonucleases C-terminal domain-containing protein" evidence="1">
    <location>
        <begin position="16"/>
        <end position="211"/>
    </location>
</feature>
<reference evidence="3 4" key="1">
    <citation type="submission" date="2014-11" db="EMBL/GenBank/DDBJ databases">
        <authorList>
            <person name="Wibberg Daniel"/>
        </authorList>
    </citation>
    <scope>NUCLEOTIDE SEQUENCE [LARGE SCALE GENOMIC DNA]</scope>
    <source>
        <strain evidence="3">Rhizoctonia solani AG1-IB 7/3/14</strain>
    </source>
</reference>
<proteinExistence type="predicted"/>
<evidence type="ECO:0000259" key="2">
    <source>
        <dbReference type="Pfam" id="PF07510"/>
    </source>
</evidence>
<evidence type="ECO:0000313" key="3">
    <source>
        <dbReference type="EMBL" id="CEL63177.1"/>
    </source>
</evidence>
<protein>
    <recommendedName>
        <fullName evidence="2">GmrSD restriction endonucleases C-terminal domain-containing protein</fullName>
    </recommendedName>
</protein>
<dbReference type="EMBL" id="LN679107">
    <property type="protein sequence ID" value="CEL63177.1"/>
    <property type="molecule type" value="Genomic_DNA"/>
</dbReference>
<dbReference type="OrthoDB" id="3162605at2759"/>
<dbReference type="PANTHER" id="PTHR24094:SF15">
    <property type="entry name" value="AMP-DEPENDENT SYNTHETASE_LIGASE DOMAIN-CONTAINING PROTEIN-RELATED"/>
    <property type="match status" value="1"/>
</dbReference>
<name>A0A0B7G406_THACB</name>